<evidence type="ECO:0000256" key="3">
    <source>
        <dbReference type="ARBA" id="ARBA00022448"/>
    </source>
</evidence>
<feature type="transmembrane region" description="Helical" evidence="13">
    <location>
        <begin position="123"/>
        <end position="145"/>
    </location>
</feature>
<comment type="similarity">
    <text evidence="2">Belongs to the TMEM175 family.</text>
</comment>
<dbReference type="PANTHER" id="PTHR31462:SF5">
    <property type="entry name" value="ENDOSOMAL_LYSOSOMAL PROTON CHANNEL TMEM175"/>
    <property type="match status" value="1"/>
</dbReference>
<evidence type="ECO:0000256" key="7">
    <source>
        <dbReference type="ARBA" id="ARBA00022958"/>
    </source>
</evidence>
<keyword evidence="5 13" id="KW-0812">Transmembrane</keyword>
<keyword evidence="7" id="KW-0630">Potassium</keyword>
<gene>
    <name evidence="14" type="ORF">SAMN00790413_01494</name>
</gene>
<evidence type="ECO:0000256" key="8">
    <source>
        <dbReference type="ARBA" id="ARBA00022989"/>
    </source>
</evidence>
<evidence type="ECO:0000256" key="11">
    <source>
        <dbReference type="ARBA" id="ARBA00023303"/>
    </source>
</evidence>
<evidence type="ECO:0000313" key="14">
    <source>
        <dbReference type="EMBL" id="SMB92243.1"/>
    </source>
</evidence>
<dbReference type="RefSeq" id="WP_170928730.1">
    <property type="nucleotide sequence ID" value="NZ_FWWU01000009.1"/>
</dbReference>
<dbReference type="GO" id="GO:0015252">
    <property type="term" value="F:proton channel activity"/>
    <property type="evidence" value="ECO:0007669"/>
    <property type="project" value="InterPro"/>
</dbReference>
<evidence type="ECO:0000256" key="5">
    <source>
        <dbReference type="ARBA" id="ARBA00022692"/>
    </source>
</evidence>
<evidence type="ECO:0000256" key="2">
    <source>
        <dbReference type="ARBA" id="ARBA00006920"/>
    </source>
</evidence>
<accession>A0A1W1VGA1</accession>
<protein>
    <submittedName>
        <fullName evidence="14">Uncharacterized membrane protein</fullName>
    </submittedName>
</protein>
<evidence type="ECO:0000256" key="4">
    <source>
        <dbReference type="ARBA" id="ARBA00022538"/>
    </source>
</evidence>
<dbReference type="GO" id="GO:0016020">
    <property type="term" value="C:membrane"/>
    <property type="evidence" value="ECO:0007669"/>
    <property type="project" value="UniProtKB-SubCell"/>
</dbReference>
<keyword evidence="9" id="KW-0406">Ion transport</keyword>
<feature type="transmembrane region" description="Helical" evidence="13">
    <location>
        <begin position="166"/>
        <end position="182"/>
    </location>
</feature>
<proteinExistence type="inferred from homology"/>
<evidence type="ECO:0000256" key="1">
    <source>
        <dbReference type="ARBA" id="ARBA00004141"/>
    </source>
</evidence>
<comment type="subcellular location">
    <subcellularLocation>
        <location evidence="1">Membrane</location>
        <topology evidence="1">Multi-pass membrane protein</topology>
    </subcellularLocation>
</comment>
<dbReference type="EMBL" id="FWWU01000009">
    <property type="protein sequence ID" value="SMB92243.1"/>
    <property type="molecule type" value="Genomic_DNA"/>
</dbReference>
<sequence>MAEPLPTPQDVPAHRIHGLSDGIFAIVMTLLVLELRVPEQAGELAQAAREAHFAADLAALLPRLIVYAFTFLIAGVSWLSHTHFQSSVLRTDRRLAFLNILYLMLVSLLPFTSALIGEHGDTALGVAVYAVNQVLIAAAFLWMLAHAVSGGLMRPGWANERLGQRALVNALVFTVMALLAFAAKPLAWYTPFALILLHPLLGRVMRRPW</sequence>
<keyword evidence="6" id="KW-0631">Potassium channel</keyword>
<dbReference type="PANTHER" id="PTHR31462">
    <property type="entry name" value="ENDOSOMAL/LYSOSOMAL POTASSIUM CHANNEL TMEM175"/>
    <property type="match status" value="1"/>
</dbReference>
<keyword evidence="10 13" id="KW-0472">Membrane</keyword>
<organism evidence="14 15">
    <name type="scientific">Deinococcus hopiensis KR-140</name>
    <dbReference type="NCBI Taxonomy" id="695939"/>
    <lineage>
        <taxon>Bacteria</taxon>
        <taxon>Thermotogati</taxon>
        <taxon>Deinococcota</taxon>
        <taxon>Deinococci</taxon>
        <taxon>Deinococcales</taxon>
        <taxon>Deinococcaceae</taxon>
        <taxon>Deinococcus</taxon>
    </lineage>
</organism>
<keyword evidence="11" id="KW-0407">Ion channel</keyword>
<evidence type="ECO:0000256" key="6">
    <source>
        <dbReference type="ARBA" id="ARBA00022826"/>
    </source>
</evidence>
<feature type="transmembrane region" description="Helical" evidence="13">
    <location>
        <begin position="96"/>
        <end position="117"/>
    </location>
</feature>
<comment type="catalytic activity">
    <reaction evidence="12">
        <text>K(+)(in) = K(+)(out)</text>
        <dbReference type="Rhea" id="RHEA:29463"/>
        <dbReference type="ChEBI" id="CHEBI:29103"/>
    </reaction>
</comment>
<reference evidence="14 15" key="1">
    <citation type="submission" date="2017-04" db="EMBL/GenBank/DDBJ databases">
        <authorList>
            <person name="Afonso C.L."/>
            <person name="Miller P.J."/>
            <person name="Scott M.A."/>
            <person name="Spackman E."/>
            <person name="Goraichik I."/>
            <person name="Dimitrov K.M."/>
            <person name="Suarez D.L."/>
            <person name="Swayne D.E."/>
        </authorList>
    </citation>
    <scope>NUCLEOTIDE SEQUENCE [LARGE SCALE GENOMIC DNA]</scope>
    <source>
        <strain evidence="14 15">KR-140</strain>
    </source>
</reference>
<dbReference type="GO" id="GO:0005267">
    <property type="term" value="F:potassium channel activity"/>
    <property type="evidence" value="ECO:0007669"/>
    <property type="project" value="UniProtKB-KW"/>
</dbReference>
<name>A0A1W1VGA1_9DEIO</name>
<dbReference type="Pfam" id="PF06736">
    <property type="entry name" value="TMEM175"/>
    <property type="match status" value="1"/>
</dbReference>
<evidence type="ECO:0000256" key="13">
    <source>
        <dbReference type="SAM" id="Phobius"/>
    </source>
</evidence>
<evidence type="ECO:0000256" key="10">
    <source>
        <dbReference type="ARBA" id="ARBA00023136"/>
    </source>
</evidence>
<dbReference type="Proteomes" id="UP000192582">
    <property type="component" value="Unassembled WGS sequence"/>
</dbReference>
<dbReference type="InterPro" id="IPR010617">
    <property type="entry name" value="TMEM175-like"/>
</dbReference>
<keyword evidence="15" id="KW-1185">Reference proteome</keyword>
<keyword evidence="3" id="KW-0813">Transport</keyword>
<dbReference type="AlphaFoldDB" id="A0A1W1VGA1"/>
<feature type="transmembrane region" description="Helical" evidence="13">
    <location>
        <begin position="64"/>
        <end position="84"/>
    </location>
</feature>
<keyword evidence="8 13" id="KW-1133">Transmembrane helix</keyword>
<evidence type="ECO:0000256" key="12">
    <source>
        <dbReference type="ARBA" id="ARBA00034430"/>
    </source>
</evidence>
<evidence type="ECO:0000313" key="15">
    <source>
        <dbReference type="Proteomes" id="UP000192582"/>
    </source>
</evidence>
<keyword evidence="4" id="KW-0633">Potassium transport</keyword>
<evidence type="ECO:0000256" key="9">
    <source>
        <dbReference type="ARBA" id="ARBA00023065"/>
    </source>
</evidence>